<evidence type="ECO:0000256" key="4">
    <source>
        <dbReference type="ARBA" id="ARBA00022871"/>
    </source>
</evidence>
<dbReference type="Pfam" id="PF00567">
    <property type="entry name" value="TUDOR"/>
    <property type="match status" value="1"/>
</dbReference>
<dbReference type="Proteomes" id="UP001168990">
    <property type="component" value="Unassembled WGS sequence"/>
</dbReference>
<accession>A0AA39KSP5</accession>
<keyword evidence="2" id="KW-0963">Cytoplasm</keyword>
<gene>
    <name evidence="7" type="ORF">PV328_005624</name>
</gene>
<dbReference type="InterPro" id="IPR025605">
    <property type="entry name" value="OST-HTH/LOTUS_dom"/>
</dbReference>
<feature type="compositionally biased region" description="Basic and acidic residues" evidence="5">
    <location>
        <begin position="829"/>
        <end position="845"/>
    </location>
</feature>
<comment type="subcellular location">
    <subcellularLocation>
        <location evidence="1">Cytoplasm</location>
    </subcellularLocation>
</comment>
<keyword evidence="4" id="KW-0744">Spermatogenesis</keyword>
<evidence type="ECO:0000256" key="3">
    <source>
        <dbReference type="ARBA" id="ARBA00022737"/>
    </source>
</evidence>
<dbReference type="GO" id="GO:0030154">
    <property type="term" value="P:cell differentiation"/>
    <property type="evidence" value="ECO:0007669"/>
    <property type="project" value="UniProtKB-ARBA"/>
</dbReference>
<feature type="region of interest" description="Disordered" evidence="5">
    <location>
        <begin position="93"/>
        <end position="113"/>
    </location>
</feature>
<dbReference type="GO" id="GO:0007283">
    <property type="term" value="P:spermatogenesis"/>
    <property type="evidence" value="ECO:0007669"/>
    <property type="project" value="UniProtKB-KW"/>
</dbReference>
<keyword evidence="8" id="KW-1185">Reference proteome</keyword>
<protein>
    <recommendedName>
        <fullName evidence="6">HTH OST-type domain-containing protein</fullName>
    </recommendedName>
</protein>
<name>A0AA39KSP5_9HYME</name>
<organism evidence="7 8">
    <name type="scientific">Microctonus aethiopoides</name>
    <dbReference type="NCBI Taxonomy" id="144406"/>
    <lineage>
        <taxon>Eukaryota</taxon>
        <taxon>Metazoa</taxon>
        <taxon>Ecdysozoa</taxon>
        <taxon>Arthropoda</taxon>
        <taxon>Hexapoda</taxon>
        <taxon>Insecta</taxon>
        <taxon>Pterygota</taxon>
        <taxon>Neoptera</taxon>
        <taxon>Endopterygota</taxon>
        <taxon>Hymenoptera</taxon>
        <taxon>Apocrita</taxon>
        <taxon>Ichneumonoidea</taxon>
        <taxon>Braconidae</taxon>
        <taxon>Euphorinae</taxon>
        <taxon>Microctonus</taxon>
    </lineage>
</organism>
<feature type="region of interest" description="Disordered" evidence="5">
    <location>
        <begin position="816"/>
        <end position="845"/>
    </location>
</feature>
<dbReference type="Gene3D" id="2.30.30.140">
    <property type="match status" value="1"/>
</dbReference>
<evidence type="ECO:0000256" key="5">
    <source>
        <dbReference type="SAM" id="MobiDB-lite"/>
    </source>
</evidence>
<comment type="caution">
    <text evidence="7">The sequence shown here is derived from an EMBL/GenBank/DDBJ whole genome shotgun (WGS) entry which is preliminary data.</text>
</comment>
<evidence type="ECO:0000313" key="8">
    <source>
        <dbReference type="Proteomes" id="UP001168990"/>
    </source>
</evidence>
<dbReference type="PROSITE" id="PS51644">
    <property type="entry name" value="HTH_OST"/>
    <property type="match status" value="2"/>
</dbReference>
<feature type="domain" description="HTH OST-type" evidence="6">
    <location>
        <begin position="328"/>
        <end position="402"/>
    </location>
</feature>
<proteinExistence type="predicted"/>
<dbReference type="InterPro" id="IPR002999">
    <property type="entry name" value="Tudor"/>
</dbReference>
<dbReference type="Gene3D" id="3.30.420.610">
    <property type="entry name" value="LOTUS domain-like"/>
    <property type="match status" value="2"/>
</dbReference>
<keyword evidence="3" id="KW-0677">Repeat</keyword>
<evidence type="ECO:0000256" key="2">
    <source>
        <dbReference type="ARBA" id="ARBA00022490"/>
    </source>
</evidence>
<evidence type="ECO:0000256" key="1">
    <source>
        <dbReference type="ARBA" id="ARBA00004496"/>
    </source>
</evidence>
<dbReference type="Pfam" id="PF12872">
    <property type="entry name" value="OST-HTH"/>
    <property type="match status" value="2"/>
</dbReference>
<sequence>MVNGSSKSLEEVQSVITALLVAEKKKHGIDVVELDQIYKNAECERIPFRALGFTSLVAFLRTVPGIEVLSQNYGHVINFTGKESSRHLSELVARQRSSDSKNRRNRSSNCRRIAPHYISRPRAPSPKRDNLTANEILGIVQRYPKGLLRSELLRIYLQTHPGSGLDSQKLLYHLRTLESKVMVRESMVYPSRNLSVTRCTTPRSNSENKENGWNSKSVATSGIIPNKFRVVPDSGGEDMDYFDNDDNLDFVTPSTPMIKSFDGFVPVKNNPTQAVSNFIENFTSQCQEKTKENNGNLPAESEDQEGKKTFNENDFIFSKNQEYIAQLLNERTQFRLEKLIQNNPDGIWCIDLPKKYKEEYNISLDWENLGFQRIGDFAAYLPHIFHIIGPYPNGDFRLYDAKSPPPTQEKKKIEEHPKQTLAGVYNIYNSDDDEIEAVPSNIPISLSNQLIPDDVLTIGESVGQISVTTFTDKITDKRSLVAVRVVEAFHPSFFWVQIEKKQQRFKDMMNQLHTFYEEKKAKYCVPIIMLEKGLNVACMFFGKWHRGIIKAVDHKCQVTVLFYDYGTLKSYPPDDIFYLHRSFSVLPAQTIPCGLYNVRPFEGDQWPKNVVDSFIKRVYDRPLWATIGKLDVENNTMLISLTDVSQQDYDFHISDWMFEKKMAIQGHMDVNDPKDLNNYVEDYGEDCEVMNQYETDQNPLASEGVIKLPSDISTVTVKSFCSALSILEKKQGIIMTTANSIDNLQSSMQKLIFRHYEMISNMQTVMNDTLLINMSEMLAKTIMDLVRDALTIIQPNQENDSNIVESSTANQQENLQLGDDSSTNACPKNDNDNEKSIIHHESNDESKNVTISLDIPLNTESSNQLLLENATNEPEINQSESLDDTNEKKDLSNDLNIPKAIEINPTVEQTSCDQSLAEENLCKDISAEEISDQVAMPTVCEVNELDRKCQDEFEIFISKAADTLTQRQNSDVISDEMEVEEKSFSTGEDLKDTNPFKKYILLNAQPAENLISPPPLPSRFESTAQSEHVTSSSDFVHNNNVKIVYQASPVMYDISKKNLDCDSQVKANLSLSEKPNFLNKKLECIDKWQRNHSKANEELNINRDCDDDNGYESGVSSMVVNWLDLQKNEQLLKIDENNTHDNLQVNDKDVTINNNCPVSSNNQIILPVQLTHKTVCIISINNEGWVTLTEFRSTFTTFGDDNGFHRYLNIALPSIEKLILLRADYPELFDRYESWKYFRMRRNQPIGQRQVPEKLNCLSLIRLTSILTILRKMSIITKEEIEMGLNMNQSRGLRLSSAMIDVVKLISSYGSYRKLQSSN</sequence>
<evidence type="ECO:0000313" key="7">
    <source>
        <dbReference type="EMBL" id="KAK0172287.1"/>
    </source>
</evidence>
<dbReference type="EMBL" id="JAQQBS010000002">
    <property type="protein sequence ID" value="KAK0172287.1"/>
    <property type="molecule type" value="Genomic_DNA"/>
</dbReference>
<feature type="domain" description="HTH OST-type" evidence="6">
    <location>
        <begin position="8"/>
        <end position="83"/>
    </location>
</feature>
<feature type="compositionally biased region" description="Polar residues" evidence="5">
    <location>
        <begin position="816"/>
        <end position="826"/>
    </location>
</feature>
<reference evidence="7" key="2">
    <citation type="submission" date="2023-03" db="EMBL/GenBank/DDBJ databases">
        <authorList>
            <person name="Inwood S.N."/>
            <person name="Skelly J.G."/>
            <person name="Guhlin J."/>
            <person name="Harrop T.W.R."/>
            <person name="Goldson S.G."/>
            <person name="Dearden P.K."/>
        </authorList>
    </citation>
    <scope>NUCLEOTIDE SEQUENCE</scope>
    <source>
        <strain evidence="7">Irish</strain>
        <tissue evidence="7">Whole body</tissue>
    </source>
</reference>
<dbReference type="InterPro" id="IPR050621">
    <property type="entry name" value="Tudor_domain_containing"/>
</dbReference>
<dbReference type="SUPFAM" id="SSF63748">
    <property type="entry name" value="Tudor/PWWP/MBT"/>
    <property type="match status" value="1"/>
</dbReference>
<evidence type="ECO:0000259" key="6">
    <source>
        <dbReference type="PROSITE" id="PS51644"/>
    </source>
</evidence>
<dbReference type="PANTHER" id="PTHR22948">
    <property type="entry name" value="TUDOR DOMAIN CONTAINING PROTEIN"/>
    <property type="match status" value="1"/>
</dbReference>
<reference evidence="7" key="1">
    <citation type="journal article" date="2023" name="bioRxiv">
        <title>Scaffold-level genome assemblies of two parasitoid biocontrol wasps reveal the parthenogenesis mechanism and an associated novel virus.</title>
        <authorList>
            <person name="Inwood S."/>
            <person name="Skelly J."/>
            <person name="Guhlin J."/>
            <person name="Harrop T."/>
            <person name="Goldson S."/>
            <person name="Dearden P."/>
        </authorList>
    </citation>
    <scope>NUCLEOTIDE SEQUENCE</scope>
    <source>
        <strain evidence="7">Irish</strain>
        <tissue evidence="7">Whole body</tissue>
    </source>
</reference>
<dbReference type="Gene3D" id="2.40.50.90">
    <property type="match status" value="1"/>
</dbReference>
<dbReference type="InterPro" id="IPR035437">
    <property type="entry name" value="SNase_OB-fold_sf"/>
</dbReference>
<dbReference type="GO" id="GO:0005737">
    <property type="term" value="C:cytoplasm"/>
    <property type="evidence" value="ECO:0007669"/>
    <property type="project" value="UniProtKB-SubCell"/>
</dbReference>
<dbReference type="InterPro" id="IPR041966">
    <property type="entry name" value="LOTUS-like"/>
</dbReference>
<dbReference type="PANTHER" id="PTHR22948:SF76">
    <property type="entry name" value="FI20010P1-RELATED"/>
    <property type="match status" value="1"/>
</dbReference>
<dbReference type="CDD" id="cd09972">
    <property type="entry name" value="LOTUS_TDRD_OSKAR"/>
    <property type="match status" value="1"/>
</dbReference>
<keyword evidence="4" id="KW-0221">Differentiation</keyword>